<reference evidence="1" key="1">
    <citation type="journal article" date="2022" name="Front. Genet.">
        <title>Chromosome-Scale Assembly of the Dendrobium nobile Genome Provides Insights Into the Molecular Mechanism of the Biosynthesis of the Medicinal Active Ingredient of Dendrobium.</title>
        <authorList>
            <person name="Xu Q."/>
            <person name="Niu S.-C."/>
            <person name="Li K.-L."/>
            <person name="Zheng P.-J."/>
            <person name="Zhang X.-J."/>
            <person name="Jia Y."/>
            <person name="Liu Y."/>
            <person name="Niu Y.-X."/>
            <person name="Yu L.-H."/>
            <person name="Chen D.-F."/>
            <person name="Zhang G.-Q."/>
        </authorList>
    </citation>
    <scope>NUCLEOTIDE SEQUENCE</scope>
    <source>
        <tissue evidence="1">Leaf</tissue>
    </source>
</reference>
<dbReference type="EMBL" id="JAGYWB010000017">
    <property type="protein sequence ID" value="KAI0494426.1"/>
    <property type="molecule type" value="Genomic_DNA"/>
</dbReference>
<keyword evidence="2" id="KW-1185">Reference proteome</keyword>
<comment type="caution">
    <text evidence="1">The sequence shown here is derived from an EMBL/GenBank/DDBJ whole genome shotgun (WGS) entry which is preliminary data.</text>
</comment>
<sequence>MKHFQEIYREHAETQSFSSIVLPFSNSYILSDSSILRSYPRQEPVNLWPKREVPLTSNYQIYCLPHQESMNALIRFYIFLTASLKSDKSTPETPSTYPSTTLISRHSNLAILRRV</sequence>
<protein>
    <submittedName>
        <fullName evidence="1">Uncharacterized protein</fullName>
    </submittedName>
</protein>
<organism evidence="1 2">
    <name type="scientific">Dendrobium nobile</name>
    <name type="common">Orchid</name>
    <dbReference type="NCBI Taxonomy" id="94219"/>
    <lineage>
        <taxon>Eukaryota</taxon>
        <taxon>Viridiplantae</taxon>
        <taxon>Streptophyta</taxon>
        <taxon>Embryophyta</taxon>
        <taxon>Tracheophyta</taxon>
        <taxon>Spermatophyta</taxon>
        <taxon>Magnoliopsida</taxon>
        <taxon>Liliopsida</taxon>
        <taxon>Asparagales</taxon>
        <taxon>Orchidaceae</taxon>
        <taxon>Epidendroideae</taxon>
        <taxon>Malaxideae</taxon>
        <taxon>Dendrobiinae</taxon>
        <taxon>Dendrobium</taxon>
    </lineage>
</organism>
<dbReference type="Proteomes" id="UP000829196">
    <property type="component" value="Unassembled WGS sequence"/>
</dbReference>
<accession>A0A8T3ACY6</accession>
<evidence type="ECO:0000313" key="1">
    <source>
        <dbReference type="EMBL" id="KAI0494426.1"/>
    </source>
</evidence>
<evidence type="ECO:0000313" key="2">
    <source>
        <dbReference type="Proteomes" id="UP000829196"/>
    </source>
</evidence>
<dbReference type="AlphaFoldDB" id="A0A8T3ACY6"/>
<proteinExistence type="predicted"/>
<gene>
    <name evidence="1" type="ORF">KFK09_024560</name>
</gene>
<name>A0A8T3ACY6_DENNO</name>